<dbReference type="SUPFAM" id="SSF53756">
    <property type="entry name" value="UDP-Glycosyltransferase/glycogen phosphorylase"/>
    <property type="match status" value="1"/>
</dbReference>
<feature type="domain" description="Glycosyltransferase subfamily 4-like N-terminal" evidence="4">
    <location>
        <begin position="18"/>
        <end position="160"/>
    </location>
</feature>
<dbReference type="PANTHER" id="PTHR12526">
    <property type="entry name" value="GLYCOSYLTRANSFERASE"/>
    <property type="match status" value="1"/>
</dbReference>
<dbReference type="Proteomes" id="UP000552097">
    <property type="component" value="Unassembled WGS sequence"/>
</dbReference>
<name>A0A7W9HH11_9PSEU</name>
<dbReference type="Pfam" id="PF13439">
    <property type="entry name" value="Glyco_transf_4"/>
    <property type="match status" value="1"/>
</dbReference>
<keyword evidence="2 5" id="KW-0808">Transferase</keyword>
<keyword evidence="6" id="KW-1185">Reference proteome</keyword>
<dbReference type="PANTHER" id="PTHR12526:SF595">
    <property type="entry name" value="BLL5217 PROTEIN"/>
    <property type="match status" value="1"/>
</dbReference>
<dbReference type="RefSeq" id="WP_184918626.1">
    <property type="nucleotide sequence ID" value="NZ_JACHMO010000001.1"/>
</dbReference>
<protein>
    <submittedName>
        <fullName evidence="5">Glycosyltransferase involved in cell wall biosynthesis</fullName>
    </submittedName>
</protein>
<dbReference type="EMBL" id="JACHMO010000001">
    <property type="protein sequence ID" value="MBB5802113.1"/>
    <property type="molecule type" value="Genomic_DNA"/>
</dbReference>
<comment type="caution">
    <text evidence="5">The sequence shown here is derived from an EMBL/GenBank/DDBJ whole genome shotgun (WGS) entry which is preliminary data.</text>
</comment>
<keyword evidence="1" id="KW-0328">Glycosyltransferase</keyword>
<accession>A0A7W9HH11</accession>
<dbReference type="InterPro" id="IPR028098">
    <property type="entry name" value="Glyco_trans_4-like_N"/>
</dbReference>
<feature type="domain" description="Glycosyl transferase family 1" evidence="3">
    <location>
        <begin position="166"/>
        <end position="296"/>
    </location>
</feature>
<proteinExistence type="predicted"/>
<evidence type="ECO:0000259" key="4">
    <source>
        <dbReference type="Pfam" id="PF13439"/>
    </source>
</evidence>
<sequence>MKVGLLAPPWIPVPPPSYGGIEVVVDCLARGLTKAGHDVVVFTVGESEVPVATRFVHEHAAGDRIGADEVGLSHAAWAYEGFADRDVIHDHTLFGPLWAVAQGRDHVVATCHGPIYGDLRHVYGFYGSRLPLVAISRDQAARAPEVHVDAVIHHGVDPERFPSGQGDGGYLLFLGRMTPDKGAREAAQIARACRRPLKIAAKMREVTERAYFHEQVEPLLGGDIEYVGEADMDQKLRLLADAQALLNPIHWAEPFGLVMIEALACGTPVLTYAIGSAPEIVEHGVTGFVCADHAELIAAVGEVDRLRRRDCRAAVSEYFSTERMVADHIRLYERVRCAG</sequence>
<evidence type="ECO:0000256" key="1">
    <source>
        <dbReference type="ARBA" id="ARBA00022676"/>
    </source>
</evidence>
<dbReference type="InterPro" id="IPR001296">
    <property type="entry name" value="Glyco_trans_1"/>
</dbReference>
<evidence type="ECO:0000313" key="5">
    <source>
        <dbReference type="EMBL" id="MBB5802113.1"/>
    </source>
</evidence>
<dbReference type="GO" id="GO:0016757">
    <property type="term" value="F:glycosyltransferase activity"/>
    <property type="evidence" value="ECO:0007669"/>
    <property type="project" value="UniProtKB-KW"/>
</dbReference>
<organism evidence="5 6">
    <name type="scientific">Saccharothrix ecbatanensis</name>
    <dbReference type="NCBI Taxonomy" id="1105145"/>
    <lineage>
        <taxon>Bacteria</taxon>
        <taxon>Bacillati</taxon>
        <taxon>Actinomycetota</taxon>
        <taxon>Actinomycetes</taxon>
        <taxon>Pseudonocardiales</taxon>
        <taxon>Pseudonocardiaceae</taxon>
        <taxon>Saccharothrix</taxon>
    </lineage>
</organism>
<reference evidence="5 6" key="1">
    <citation type="submission" date="2020-08" db="EMBL/GenBank/DDBJ databases">
        <title>Sequencing the genomes of 1000 actinobacteria strains.</title>
        <authorList>
            <person name="Klenk H.-P."/>
        </authorList>
    </citation>
    <scope>NUCLEOTIDE SEQUENCE [LARGE SCALE GENOMIC DNA]</scope>
    <source>
        <strain evidence="5 6">DSM 45486</strain>
    </source>
</reference>
<dbReference type="Pfam" id="PF00534">
    <property type="entry name" value="Glycos_transf_1"/>
    <property type="match status" value="1"/>
</dbReference>
<evidence type="ECO:0000259" key="3">
    <source>
        <dbReference type="Pfam" id="PF00534"/>
    </source>
</evidence>
<gene>
    <name evidence="5" type="ORF">F4560_001881</name>
</gene>
<evidence type="ECO:0000313" key="6">
    <source>
        <dbReference type="Proteomes" id="UP000552097"/>
    </source>
</evidence>
<dbReference type="AlphaFoldDB" id="A0A7W9HH11"/>
<dbReference type="Gene3D" id="3.40.50.2000">
    <property type="entry name" value="Glycogen Phosphorylase B"/>
    <property type="match status" value="2"/>
</dbReference>
<dbReference type="CDD" id="cd03802">
    <property type="entry name" value="GT4_AviGT4-like"/>
    <property type="match status" value="1"/>
</dbReference>
<evidence type="ECO:0000256" key="2">
    <source>
        <dbReference type="ARBA" id="ARBA00022679"/>
    </source>
</evidence>